<dbReference type="AlphaFoldDB" id="A0AAE3SIP2"/>
<dbReference type="Proteomes" id="UP001207408">
    <property type="component" value="Unassembled WGS sequence"/>
</dbReference>
<evidence type="ECO:0000313" key="1">
    <source>
        <dbReference type="EMBL" id="MCW3804609.1"/>
    </source>
</evidence>
<proteinExistence type="predicted"/>
<gene>
    <name evidence="1" type="ORF">OM074_03165</name>
</gene>
<evidence type="ECO:0000313" key="2">
    <source>
        <dbReference type="Proteomes" id="UP001207408"/>
    </source>
</evidence>
<dbReference type="RefSeq" id="WP_301197828.1">
    <property type="nucleotide sequence ID" value="NZ_JAPDPI010000004.1"/>
</dbReference>
<name>A0AAE3SIP2_9BACT</name>
<organism evidence="1 2">
    <name type="scientific">Plebeiibacterium marinum</name>
    <dbReference type="NCBI Taxonomy" id="2992111"/>
    <lineage>
        <taxon>Bacteria</taxon>
        <taxon>Pseudomonadati</taxon>
        <taxon>Bacteroidota</taxon>
        <taxon>Bacteroidia</taxon>
        <taxon>Marinilabiliales</taxon>
        <taxon>Marinilabiliaceae</taxon>
        <taxon>Plebeiibacterium</taxon>
    </lineage>
</organism>
<accession>A0AAE3SIP2</accession>
<dbReference type="EMBL" id="JAPDPI010000004">
    <property type="protein sequence ID" value="MCW3804609.1"/>
    <property type="molecule type" value="Genomic_DNA"/>
</dbReference>
<keyword evidence="2" id="KW-1185">Reference proteome</keyword>
<sequence>MEIPEGVVLLDSLGDLQPENTCPVLVCGSHCGGNKALAQQVKNCHVQVVFLNSAGIGKNQAGIKGLSYYEAEGVLACAVDHNSAEIGISRDTWESGIISHMNSLAKAAGIQIGDSVKETISKIMHTVKNPSLSKTHKNSECTTGNDIKDNDSKADLKKQTQTQVDGISITITDSITFLNQNNSGDIVVCGSHGGMSAGHYAQKHGVKAVFFNDAGIGKNKAGVKSLESLSQAGILACTADCMSAEIFNGMDVLENGILTVCNQLAKSRNIKESMTVKEAIKLLK</sequence>
<protein>
    <submittedName>
        <fullName evidence="1">Uncharacterized protein</fullName>
    </submittedName>
</protein>
<comment type="caution">
    <text evidence="1">The sequence shown here is derived from an EMBL/GenBank/DDBJ whole genome shotgun (WGS) entry which is preliminary data.</text>
</comment>
<reference evidence="1" key="1">
    <citation type="submission" date="2022-10" db="EMBL/GenBank/DDBJ databases">
        <authorList>
            <person name="Yu W.X."/>
        </authorList>
    </citation>
    <scope>NUCLEOTIDE SEQUENCE</scope>
    <source>
        <strain evidence="1">D04</strain>
    </source>
</reference>